<feature type="domain" description="Replication protein A 70 kDa DNA-binding subunit B/D first OB fold" evidence="1">
    <location>
        <begin position="8"/>
        <end position="107"/>
    </location>
</feature>
<dbReference type="InterPro" id="IPR012340">
    <property type="entry name" value="NA-bd_OB-fold"/>
</dbReference>
<dbReference type="Pfam" id="PF02721">
    <property type="entry name" value="DUF223"/>
    <property type="match status" value="1"/>
</dbReference>
<keyword evidence="3" id="KW-1185">Reference proteome</keyword>
<dbReference type="CDD" id="cd04480">
    <property type="entry name" value="RPA1_DBD_A_like"/>
    <property type="match status" value="1"/>
</dbReference>
<proteinExistence type="predicted"/>
<protein>
    <recommendedName>
        <fullName evidence="1">Replication protein A 70 kDa DNA-binding subunit B/D first OB fold domain-containing protein</fullName>
    </recommendedName>
</protein>
<dbReference type="InterPro" id="IPR003871">
    <property type="entry name" value="RFA1B/D_OB_1st"/>
</dbReference>
<dbReference type="SUPFAM" id="SSF50249">
    <property type="entry name" value="Nucleic acid-binding proteins"/>
    <property type="match status" value="1"/>
</dbReference>
<reference evidence="2 3" key="1">
    <citation type="submission" date="2020-02" db="EMBL/GenBank/DDBJ databases">
        <authorList>
            <person name="Ma Q."/>
            <person name="Huang Y."/>
            <person name="Song X."/>
            <person name="Pei D."/>
        </authorList>
    </citation>
    <scope>NUCLEOTIDE SEQUENCE [LARGE SCALE GENOMIC DNA]</scope>
    <source>
        <strain evidence="2">Sxm20200214</strain>
        <tissue evidence="2">Leaf</tissue>
    </source>
</reference>
<accession>A0A8X7RRE4</accession>
<gene>
    <name evidence="2" type="ORF">Bca52824_038512</name>
</gene>
<organism evidence="2 3">
    <name type="scientific">Brassica carinata</name>
    <name type="common">Ethiopian mustard</name>
    <name type="synonym">Abyssinian cabbage</name>
    <dbReference type="NCBI Taxonomy" id="52824"/>
    <lineage>
        <taxon>Eukaryota</taxon>
        <taxon>Viridiplantae</taxon>
        <taxon>Streptophyta</taxon>
        <taxon>Embryophyta</taxon>
        <taxon>Tracheophyta</taxon>
        <taxon>Spermatophyta</taxon>
        <taxon>Magnoliopsida</taxon>
        <taxon>eudicotyledons</taxon>
        <taxon>Gunneridae</taxon>
        <taxon>Pentapetalae</taxon>
        <taxon>rosids</taxon>
        <taxon>malvids</taxon>
        <taxon>Brassicales</taxon>
        <taxon>Brassicaceae</taxon>
        <taxon>Brassiceae</taxon>
        <taxon>Brassica</taxon>
    </lineage>
</organism>
<sequence length="234" mass="26415">MAEYCLFSELQPFKVTPKPAIRVKIVSKWNTMRGGRPKNCLMVLGDEKGFTMQATLPGDVSLPKGMSLEEADWFEIYNFKLTPSFGLIRPTRSKYTIKFTAATVFTKIQPIIDSNFLCLANFSTVLKGLSHPMYCIDLCGAIVAVGELQQLGELGADEIYSYQTTRIEFCLVNIDLTHIKCVAYGKEAVTLNNYYQNSRANVDLCVLRSWSIEWGEGGFNYDSYRCILNSDMEI</sequence>
<dbReference type="Proteomes" id="UP000886595">
    <property type="component" value="Unassembled WGS sequence"/>
</dbReference>
<evidence type="ECO:0000313" key="3">
    <source>
        <dbReference type="Proteomes" id="UP000886595"/>
    </source>
</evidence>
<dbReference type="AlphaFoldDB" id="A0A8X7RRE4"/>
<dbReference type="Gene3D" id="2.40.50.140">
    <property type="entry name" value="Nucleic acid-binding proteins"/>
    <property type="match status" value="1"/>
</dbReference>
<name>A0A8X7RRE4_BRACI</name>
<dbReference type="EMBL" id="JAAMPC010000009">
    <property type="protein sequence ID" value="KAG2291843.1"/>
    <property type="molecule type" value="Genomic_DNA"/>
</dbReference>
<evidence type="ECO:0000259" key="1">
    <source>
        <dbReference type="Pfam" id="PF02721"/>
    </source>
</evidence>
<dbReference type="OrthoDB" id="1025106at2759"/>
<evidence type="ECO:0000313" key="2">
    <source>
        <dbReference type="EMBL" id="KAG2291843.1"/>
    </source>
</evidence>
<comment type="caution">
    <text evidence="2">The sequence shown here is derived from an EMBL/GenBank/DDBJ whole genome shotgun (WGS) entry which is preliminary data.</text>
</comment>